<accession>U5HB67</accession>
<comment type="similarity">
    <text evidence="1">Belongs to the RPAP2 family.</text>
</comment>
<dbReference type="HOGENOM" id="CLU_731963_0_0_1"/>
<dbReference type="EMBL" id="GL541691">
    <property type="protein sequence ID" value="KDE05183.1"/>
    <property type="molecule type" value="Genomic_DNA"/>
</dbReference>
<feature type="compositionally biased region" description="Pro residues" evidence="2">
    <location>
        <begin position="1"/>
        <end position="14"/>
    </location>
</feature>
<reference evidence="6" key="1">
    <citation type="submission" date="2010-11" db="EMBL/GenBank/DDBJ databases">
        <title>The genome sequence of Microbotryum violaceum strain p1A1 Lamole.</title>
        <authorList>
            <person name="Cuomo C."/>
            <person name="Perlin M."/>
            <person name="Young S.K."/>
            <person name="Zeng Q."/>
            <person name="Gargeya S."/>
            <person name="Alvarado L."/>
            <person name="Berlin A."/>
            <person name="Chapman S.B."/>
            <person name="Chen Z."/>
            <person name="Freedman E."/>
            <person name="Gellesch M."/>
            <person name="Goldberg J."/>
            <person name="Griggs A."/>
            <person name="Gujja S."/>
            <person name="Heilman E."/>
            <person name="Heiman D."/>
            <person name="Howarth C."/>
            <person name="Mehta T."/>
            <person name="Neiman D."/>
            <person name="Pearson M."/>
            <person name="Roberts A."/>
            <person name="Saif S."/>
            <person name="Shea T."/>
            <person name="Shenoy N."/>
            <person name="Sisk P."/>
            <person name="Stolte C."/>
            <person name="Sykes S."/>
            <person name="White J."/>
            <person name="Yandava C."/>
            <person name="Haas B."/>
            <person name="Nusbaum C."/>
            <person name="Birren B."/>
        </authorList>
    </citation>
    <scope>NUCLEOTIDE SEQUENCE [LARGE SCALE GENOMIC DNA]</scope>
    <source>
        <strain evidence="6">p1A1 Lamole</strain>
    </source>
</reference>
<dbReference type="OMA" id="HITHSSQ"/>
<feature type="compositionally biased region" description="Pro residues" evidence="2">
    <location>
        <begin position="283"/>
        <end position="299"/>
    </location>
</feature>
<dbReference type="STRING" id="683840.U5HB67"/>
<keyword evidence="6" id="KW-1185">Reference proteome</keyword>
<dbReference type="InterPro" id="IPR038534">
    <property type="entry name" value="Rtr1/RPAP2_sf"/>
</dbReference>
<dbReference type="EMBL" id="AEIJ01000434">
    <property type="status" value="NOT_ANNOTATED_CDS"/>
    <property type="molecule type" value="Genomic_DNA"/>
</dbReference>
<feature type="region of interest" description="Disordered" evidence="2">
    <location>
        <begin position="1"/>
        <end position="47"/>
    </location>
</feature>
<dbReference type="Gene3D" id="1.25.40.820">
    <property type="match status" value="1"/>
</dbReference>
<dbReference type="Pfam" id="PF04181">
    <property type="entry name" value="RPAP2_Rtr1"/>
    <property type="match status" value="1"/>
</dbReference>
<reference evidence="4 6" key="3">
    <citation type="journal article" date="2015" name="BMC Genomics">
        <title>Sex and parasites: genomic and transcriptomic analysis of Microbotryum lychnidis-dioicae, the biotrophic and plant-castrating anther smut fungus.</title>
        <authorList>
            <person name="Perlin M.H."/>
            <person name="Amselem J."/>
            <person name="Fontanillas E."/>
            <person name="Toh S.S."/>
            <person name="Chen Z."/>
            <person name="Goldberg J."/>
            <person name="Duplessis S."/>
            <person name="Henrissat B."/>
            <person name="Young S."/>
            <person name="Zeng Q."/>
            <person name="Aguileta G."/>
            <person name="Petit E."/>
            <person name="Badouin H."/>
            <person name="Andrews J."/>
            <person name="Razeeq D."/>
            <person name="Gabaldon T."/>
            <person name="Quesneville H."/>
            <person name="Giraud T."/>
            <person name="Hood M.E."/>
            <person name="Schultz D.J."/>
            <person name="Cuomo C.A."/>
        </authorList>
    </citation>
    <scope>NUCLEOTIDE SEQUENCE [LARGE SCALE GENOMIC DNA]</scope>
    <source>
        <strain evidence="4">P1A1 Lamole</strain>
        <strain evidence="6">p1A1 Lamole</strain>
    </source>
</reference>
<feature type="domain" description="RTR1-type" evidence="3">
    <location>
        <begin position="93"/>
        <end position="206"/>
    </location>
</feature>
<protein>
    <recommendedName>
        <fullName evidence="3">RTR1-type domain-containing protein</fullName>
    </recommendedName>
</protein>
<feature type="compositionally biased region" description="Polar residues" evidence="2">
    <location>
        <begin position="34"/>
        <end position="47"/>
    </location>
</feature>
<organism evidence="4">
    <name type="scientific">Microbotryum lychnidis-dioicae (strain p1A1 Lamole / MvSl-1064)</name>
    <name type="common">Anther smut fungus</name>
    <dbReference type="NCBI Taxonomy" id="683840"/>
    <lineage>
        <taxon>Eukaryota</taxon>
        <taxon>Fungi</taxon>
        <taxon>Dikarya</taxon>
        <taxon>Basidiomycota</taxon>
        <taxon>Pucciniomycotina</taxon>
        <taxon>Microbotryomycetes</taxon>
        <taxon>Microbotryales</taxon>
        <taxon>Microbotryaceae</taxon>
        <taxon>Microbotryum</taxon>
    </lineage>
</organism>
<gene>
    <name evidence="4" type="ORF">MVLG_04425</name>
</gene>
<evidence type="ECO:0000256" key="2">
    <source>
        <dbReference type="SAM" id="MobiDB-lite"/>
    </source>
</evidence>
<proteinExistence type="inferred from homology"/>
<dbReference type="Proteomes" id="UP000017200">
    <property type="component" value="Unassembled WGS sequence"/>
</dbReference>
<feature type="compositionally biased region" description="Basic and acidic residues" evidence="2">
    <location>
        <begin position="254"/>
        <end position="265"/>
    </location>
</feature>
<dbReference type="AlphaFoldDB" id="U5HB67"/>
<dbReference type="InterPro" id="IPR007308">
    <property type="entry name" value="Rtr1/RPAP2_dom"/>
</dbReference>
<sequence>MPSLPPPPRPPPPTANTTATATTSSSPNPLTYHITHSSQPHSPTSNSALYTSISTQFSTRSQTFLKAPSLEVLNLIADWASASEPIGPDELRKNLSVFSAGTWRDLWEERHLEDKCAWVGCTNRPAQGYKPSLGEVDQDSYGGGPRFKLRSSGLFARLKPLTNEQNELNRFCGAPCWRRSEWVMKRCLGKDTDDIIFLDEESASRDQVQLNPVRNESQVLEPTSSVQKIDLHIIEKEIPPTQEIIAPRPGQEIDFERPLDSDGHSKLPKPTRPTKRSLAPLPSGLPPIIPTTRPVPPTTHPTTRPFVPPPPPLPTSGRFEHLSTPLTFLSDPIMVDHEGQEIEWAGVDEEGEDEVIKGWMEDALRIRREMSQRDGGSS</sequence>
<reference evidence="4" key="2">
    <citation type="submission" date="2010-11" db="EMBL/GenBank/DDBJ databases">
        <authorList>
            <consortium name="The Broad Institute Genome Sequencing Platform"/>
            <person name="Earl A."/>
            <person name="Ward D."/>
            <person name="Feldgarden M."/>
            <person name="Gevers D."/>
            <person name="Butler R."/>
            <person name="Young S.K."/>
            <person name="Zeng Q."/>
            <person name="Gargeya S."/>
            <person name="Fitzgerald M."/>
            <person name="Haas B."/>
            <person name="Abouelleil A."/>
            <person name="Alvarado L."/>
            <person name="Arachchi H.M."/>
            <person name="Berlin A."/>
            <person name="Brown A."/>
            <person name="Chapman S.B."/>
            <person name="Chen Z."/>
            <person name="Dunbar C."/>
            <person name="Freedman E."/>
            <person name="Gearin G."/>
            <person name="Gellesch M."/>
            <person name="Goldberg J."/>
            <person name="Griggs A."/>
            <person name="Gujja S."/>
            <person name="Heilman E."/>
            <person name="Heiman D."/>
            <person name="Howarth C."/>
            <person name="Larson L."/>
            <person name="Lui A."/>
            <person name="MacDonald P.J.P."/>
            <person name="Mehta T."/>
            <person name="Montmayeur A."/>
            <person name="Murphy C."/>
            <person name="Neiman D."/>
            <person name="Pearson M."/>
            <person name="Priest M."/>
            <person name="Roberts A."/>
            <person name="Saif S."/>
            <person name="Shea T."/>
            <person name="Shenoy N."/>
            <person name="Sisk P."/>
            <person name="Stolte C."/>
            <person name="Sykes S."/>
            <person name="White J."/>
            <person name="Yandava C."/>
            <person name="Wortman J."/>
            <person name="Nusbaum C."/>
            <person name="Birren B."/>
        </authorList>
    </citation>
    <scope>NUCLEOTIDE SEQUENCE</scope>
    <source>
        <strain evidence="4">P1A1 Lamole</strain>
    </source>
</reference>
<feature type="compositionally biased region" description="Basic residues" evidence="2">
    <location>
        <begin position="266"/>
        <end position="275"/>
    </location>
</feature>
<dbReference type="PROSITE" id="PS51479">
    <property type="entry name" value="ZF_RTR1"/>
    <property type="match status" value="1"/>
</dbReference>
<evidence type="ECO:0000313" key="5">
    <source>
        <dbReference type="EnsemblFungi" id="MVLG_04425T0"/>
    </source>
</evidence>
<feature type="region of interest" description="Disordered" evidence="2">
    <location>
        <begin position="253"/>
        <end position="310"/>
    </location>
</feature>
<evidence type="ECO:0000256" key="1">
    <source>
        <dbReference type="PROSITE-ProRule" id="PRU00812"/>
    </source>
</evidence>
<dbReference type="OrthoDB" id="2535865at2759"/>
<evidence type="ECO:0000313" key="4">
    <source>
        <dbReference type="EMBL" id="KDE05183.1"/>
    </source>
</evidence>
<dbReference type="InParanoid" id="U5HB67"/>
<evidence type="ECO:0000259" key="3">
    <source>
        <dbReference type="PROSITE" id="PS51479"/>
    </source>
</evidence>
<dbReference type="EnsemblFungi" id="MVLG_04425T0">
    <property type="protein sequence ID" value="MVLG_04425T0"/>
    <property type="gene ID" value="MVLG_04425"/>
</dbReference>
<name>U5HB67_USTV1</name>
<reference evidence="5" key="4">
    <citation type="submission" date="2015-06" db="UniProtKB">
        <authorList>
            <consortium name="EnsemblFungi"/>
        </authorList>
    </citation>
    <scope>IDENTIFICATION</scope>
</reference>
<evidence type="ECO:0000313" key="6">
    <source>
        <dbReference type="Proteomes" id="UP000017200"/>
    </source>
</evidence>
<feature type="compositionally biased region" description="Low complexity" evidence="2">
    <location>
        <begin position="15"/>
        <end position="31"/>
    </location>
</feature>